<keyword evidence="13" id="KW-1185">Reference proteome</keyword>
<dbReference type="Proteomes" id="UP000327044">
    <property type="component" value="Unassembled WGS sequence"/>
</dbReference>
<dbReference type="PANTHER" id="PTHR11733:SF224">
    <property type="entry name" value="NEPRILYSIN-2"/>
    <property type="match status" value="1"/>
</dbReference>
<comment type="cofactor">
    <cofactor evidence="1">
        <name>Zn(2+)</name>
        <dbReference type="ChEBI" id="CHEBI:29105"/>
    </cofactor>
</comment>
<dbReference type="InterPro" id="IPR042089">
    <property type="entry name" value="Peptidase_M13_dom_2"/>
</dbReference>
<evidence type="ECO:0000256" key="3">
    <source>
        <dbReference type="ARBA" id="ARBA00007357"/>
    </source>
</evidence>
<dbReference type="Pfam" id="PF05649">
    <property type="entry name" value="Peptidase_M13_N"/>
    <property type="match status" value="1"/>
</dbReference>
<feature type="domain" description="Peptidase M13 C-terminal" evidence="10">
    <location>
        <begin position="540"/>
        <end position="745"/>
    </location>
</feature>
<keyword evidence="8" id="KW-0482">Metalloprotease</keyword>
<proteinExistence type="inferred from homology"/>
<evidence type="ECO:0000256" key="8">
    <source>
        <dbReference type="ARBA" id="ARBA00023049"/>
    </source>
</evidence>
<dbReference type="GO" id="GO:0016485">
    <property type="term" value="P:protein processing"/>
    <property type="evidence" value="ECO:0007669"/>
    <property type="project" value="TreeGrafter"/>
</dbReference>
<feature type="chain" id="PRO_5024316463" description="Peptidase M13 N-terminal domain-containing protein" evidence="9">
    <location>
        <begin position="51"/>
        <end position="746"/>
    </location>
</feature>
<dbReference type="PROSITE" id="PS51885">
    <property type="entry name" value="NEPRILYSIN"/>
    <property type="match status" value="1"/>
</dbReference>
<evidence type="ECO:0000256" key="6">
    <source>
        <dbReference type="ARBA" id="ARBA00022801"/>
    </source>
</evidence>
<name>A0A5N4AK95_PHOPY</name>
<evidence type="ECO:0000259" key="10">
    <source>
        <dbReference type="Pfam" id="PF01431"/>
    </source>
</evidence>
<sequence length="746" mass="85778">MNLFETLASIKMESRHTLTQRRRTGCRLRRHNRWVRALCLLFLVPQSAYGHEGNRHERCLTTNKEAVCLTPACIHSASTIIYNMNASVDPCEDFYNFACGGFVARMTIPDDYATVSPFTITQEKLLTQLRAVLEEPVSPTEPNAYKILKKYYALCMDTATIDKNVLSVMTGMLSSFGGWPVLENDWMAENFDWKETMYRFRKAGMPAFSIVYIFPGTNTYNTSQNIMNCDQAKLSLDRRHLVNGFDDKFVQYYYQYLVDLAVMLGANKTTAVKEMEESVKFEVALTKITLATEDRRNATALTNIMTLAEAQDRFPVIPWVEYLENMVDDPSINITLAEEVDIGVPNFLTDLDGLLKLTSKRTLANYIMSQFVYTMVPFTSTQMRSRRLKYIQHFKGTSQMNPRWRECTEQASKELPIASGSLYVQKYFSDEAKRGAETMVNYLKDEFLHMLQTSKWMDDATRKKAVKKALKMSSQIGYPEEYLDDAKIDGVYENLNVDTNDYLTLTLNIERVISDKSYKELRMLMNKTDWTQQSSVTVVNAYYNPIENGIELPAGILQGVFFDHQRPNYLNFGSIGFAIGHEITHGFDDMGRQYDENGALSDWWEEHTANQFLKHAQCIIDQFNNYTSPITNQQINGINTQGENIADNGGIRKAYLAYQNWVKDKGVEPKLPGLQYTPEQLFWISMANTWCVKEREEYLIQEILTDSHPPSDIRVLGLVSNSEYFSKDFHCKSNSKMNPAHKCQVW</sequence>
<dbReference type="PRINTS" id="PR00786">
    <property type="entry name" value="NEPRILYSIN"/>
</dbReference>
<dbReference type="Gene3D" id="1.10.1380.10">
    <property type="entry name" value="Neutral endopeptidase , domain2"/>
    <property type="match status" value="1"/>
</dbReference>
<dbReference type="InterPro" id="IPR018497">
    <property type="entry name" value="Peptidase_M13_C"/>
</dbReference>
<evidence type="ECO:0000256" key="4">
    <source>
        <dbReference type="ARBA" id="ARBA00022670"/>
    </source>
</evidence>
<evidence type="ECO:0000256" key="2">
    <source>
        <dbReference type="ARBA" id="ARBA00004401"/>
    </source>
</evidence>
<dbReference type="CDD" id="cd08662">
    <property type="entry name" value="M13"/>
    <property type="match status" value="1"/>
</dbReference>
<comment type="caution">
    <text evidence="12">The sequence shown here is derived from an EMBL/GenBank/DDBJ whole genome shotgun (WGS) entry which is preliminary data.</text>
</comment>
<comment type="similarity">
    <text evidence="3">Belongs to the peptidase M13 family.</text>
</comment>
<feature type="domain" description="Peptidase M13 N-terminal" evidence="11">
    <location>
        <begin position="90"/>
        <end position="479"/>
    </location>
</feature>
<dbReference type="PANTHER" id="PTHR11733">
    <property type="entry name" value="ZINC METALLOPROTEASE FAMILY M13 NEPRILYSIN-RELATED"/>
    <property type="match status" value="1"/>
</dbReference>
<dbReference type="AlphaFoldDB" id="A0A5N4AK95"/>
<dbReference type="InterPro" id="IPR024079">
    <property type="entry name" value="MetalloPept_cat_dom_sf"/>
</dbReference>
<keyword evidence="6" id="KW-0378">Hydrolase</keyword>
<evidence type="ECO:0000256" key="9">
    <source>
        <dbReference type="SAM" id="SignalP"/>
    </source>
</evidence>
<evidence type="ECO:0000256" key="1">
    <source>
        <dbReference type="ARBA" id="ARBA00001947"/>
    </source>
</evidence>
<dbReference type="Pfam" id="PF01431">
    <property type="entry name" value="Peptidase_M13"/>
    <property type="match status" value="1"/>
</dbReference>
<comment type="subcellular location">
    <subcellularLocation>
        <location evidence="2">Cell membrane</location>
        <topology evidence="2">Single-pass type II membrane protein</topology>
    </subcellularLocation>
</comment>
<feature type="signal peptide" evidence="9">
    <location>
        <begin position="1"/>
        <end position="50"/>
    </location>
</feature>
<dbReference type="GO" id="GO:0046872">
    <property type="term" value="F:metal ion binding"/>
    <property type="evidence" value="ECO:0007669"/>
    <property type="project" value="UniProtKB-KW"/>
</dbReference>
<organism evidence="12 13">
    <name type="scientific">Photinus pyralis</name>
    <name type="common">Common eastern firefly</name>
    <name type="synonym">Lampyris pyralis</name>
    <dbReference type="NCBI Taxonomy" id="7054"/>
    <lineage>
        <taxon>Eukaryota</taxon>
        <taxon>Metazoa</taxon>
        <taxon>Ecdysozoa</taxon>
        <taxon>Arthropoda</taxon>
        <taxon>Hexapoda</taxon>
        <taxon>Insecta</taxon>
        <taxon>Pterygota</taxon>
        <taxon>Neoptera</taxon>
        <taxon>Endopterygota</taxon>
        <taxon>Coleoptera</taxon>
        <taxon>Polyphaga</taxon>
        <taxon>Elateriformia</taxon>
        <taxon>Elateroidea</taxon>
        <taxon>Lampyridae</taxon>
        <taxon>Lampyrinae</taxon>
        <taxon>Photinus</taxon>
    </lineage>
</organism>
<dbReference type="EMBL" id="VVIM01000006">
    <property type="protein sequence ID" value="KAB0797729.1"/>
    <property type="molecule type" value="Genomic_DNA"/>
</dbReference>
<dbReference type="Gene3D" id="3.40.390.10">
    <property type="entry name" value="Collagenase (Catalytic Domain)"/>
    <property type="match status" value="1"/>
</dbReference>
<evidence type="ECO:0000313" key="13">
    <source>
        <dbReference type="Proteomes" id="UP000327044"/>
    </source>
</evidence>
<dbReference type="InterPro" id="IPR000718">
    <property type="entry name" value="Peptidase_M13"/>
</dbReference>
<keyword evidence="7" id="KW-0862">Zinc</keyword>
<keyword evidence="4" id="KW-0645">Protease</keyword>
<dbReference type="GO" id="GO:0005886">
    <property type="term" value="C:plasma membrane"/>
    <property type="evidence" value="ECO:0007669"/>
    <property type="project" value="UniProtKB-SubCell"/>
</dbReference>
<keyword evidence="5" id="KW-0479">Metal-binding</keyword>
<evidence type="ECO:0000256" key="7">
    <source>
        <dbReference type="ARBA" id="ARBA00022833"/>
    </source>
</evidence>
<keyword evidence="9" id="KW-0732">Signal</keyword>
<evidence type="ECO:0000256" key="5">
    <source>
        <dbReference type="ARBA" id="ARBA00022723"/>
    </source>
</evidence>
<dbReference type="GO" id="GO:0004222">
    <property type="term" value="F:metalloendopeptidase activity"/>
    <property type="evidence" value="ECO:0007669"/>
    <property type="project" value="InterPro"/>
</dbReference>
<gene>
    <name evidence="12" type="ORF">PPYR_08722</name>
</gene>
<evidence type="ECO:0000259" key="11">
    <source>
        <dbReference type="Pfam" id="PF05649"/>
    </source>
</evidence>
<evidence type="ECO:0008006" key="14">
    <source>
        <dbReference type="Google" id="ProtNLM"/>
    </source>
</evidence>
<dbReference type="InParanoid" id="A0A5N4AK95"/>
<protein>
    <recommendedName>
        <fullName evidence="14">Peptidase M13 N-terminal domain-containing protein</fullName>
    </recommendedName>
</protein>
<accession>A0A5N4AK95</accession>
<evidence type="ECO:0000313" key="12">
    <source>
        <dbReference type="EMBL" id="KAB0797729.1"/>
    </source>
</evidence>
<reference evidence="12 13" key="1">
    <citation type="journal article" date="2018" name="Elife">
        <title>Firefly genomes illuminate parallel origins of bioluminescence in beetles.</title>
        <authorList>
            <person name="Fallon T.R."/>
            <person name="Lower S.E."/>
            <person name="Chang C.H."/>
            <person name="Bessho-Uehara M."/>
            <person name="Martin G.J."/>
            <person name="Bewick A.J."/>
            <person name="Behringer M."/>
            <person name="Debat H.J."/>
            <person name="Wong I."/>
            <person name="Day J.C."/>
            <person name="Suvorov A."/>
            <person name="Silva C.J."/>
            <person name="Stanger-Hall K.F."/>
            <person name="Hall D.W."/>
            <person name="Schmitz R.J."/>
            <person name="Nelson D.R."/>
            <person name="Lewis S.M."/>
            <person name="Shigenobu S."/>
            <person name="Bybee S.M."/>
            <person name="Larracuente A.M."/>
            <person name="Oba Y."/>
            <person name="Weng J.K."/>
        </authorList>
    </citation>
    <scope>NUCLEOTIDE SEQUENCE [LARGE SCALE GENOMIC DNA]</scope>
    <source>
        <strain evidence="12">1611_PpyrPB1</strain>
        <tissue evidence="12">Whole body</tissue>
    </source>
</reference>
<dbReference type="InterPro" id="IPR008753">
    <property type="entry name" value="Peptidase_M13_N"/>
</dbReference>
<dbReference type="SUPFAM" id="SSF55486">
    <property type="entry name" value="Metalloproteases ('zincins'), catalytic domain"/>
    <property type="match status" value="1"/>
</dbReference>